<dbReference type="Pfam" id="PF01619">
    <property type="entry name" value="Pro_dh"/>
    <property type="match status" value="1"/>
</dbReference>
<dbReference type="EMBL" id="DF967972">
    <property type="protein sequence ID" value="GAP15197.1"/>
    <property type="molecule type" value="Genomic_DNA"/>
</dbReference>
<feature type="domain" description="Proline dehydrogenase" evidence="2">
    <location>
        <begin position="2"/>
        <end position="217"/>
    </location>
</feature>
<reference evidence="3" key="1">
    <citation type="submission" date="2015-07" db="EMBL/GenBank/DDBJ databases">
        <title>Draft Genome Sequences of Anaerolinea thermolimosa IMO-1, Bellilinea caldifistulae GOMI-1, Leptolinea tardivitalis YMTK-2, Levilinea saccharolytica KIBI-1,Longilinea arvoryzae KOME-1, Previously Described as Members of the Anaerolineaceae (Chloroflexi).</title>
        <authorList>
            <person name="Sekiguchi Y."/>
            <person name="Ohashi A."/>
            <person name="Matsuura N."/>
            <person name="Tourlousse M.D."/>
        </authorList>
    </citation>
    <scope>NUCLEOTIDE SEQUENCE [LARGE SCALE GENOMIC DNA]</scope>
    <source>
        <strain evidence="3">KOME-1</strain>
    </source>
</reference>
<dbReference type="STRING" id="360412.LARV_02979"/>
<keyword evidence="1" id="KW-0560">Oxidoreductase</keyword>
<protein>
    <submittedName>
        <fullName evidence="3">L-proline dehydrogenase</fullName>
    </submittedName>
</protein>
<dbReference type="SUPFAM" id="SSF51730">
    <property type="entry name" value="FAD-linked oxidoreductase"/>
    <property type="match status" value="1"/>
</dbReference>
<name>A0A0S7BHP2_9CHLR</name>
<keyword evidence="4" id="KW-1185">Reference proteome</keyword>
<evidence type="ECO:0000256" key="1">
    <source>
        <dbReference type="ARBA" id="ARBA00023002"/>
    </source>
</evidence>
<dbReference type="GO" id="GO:0006562">
    <property type="term" value="P:L-proline catabolic process"/>
    <property type="evidence" value="ECO:0007669"/>
    <property type="project" value="InterPro"/>
</dbReference>
<dbReference type="InterPro" id="IPR029041">
    <property type="entry name" value="FAD-linked_oxidoreductase-like"/>
</dbReference>
<dbReference type="InterPro" id="IPR015659">
    <property type="entry name" value="Proline_oxidase"/>
</dbReference>
<accession>A0A0S7BHP2</accession>
<dbReference type="Gene3D" id="3.20.20.220">
    <property type="match status" value="1"/>
</dbReference>
<dbReference type="GO" id="GO:0004657">
    <property type="term" value="F:proline dehydrogenase activity"/>
    <property type="evidence" value="ECO:0007669"/>
    <property type="project" value="InterPro"/>
</dbReference>
<gene>
    <name evidence="3" type="ORF">LARV_02979</name>
</gene>
<proteinExistence type="predicted"/>
<organism evidence="3">
    <name type="scientific">Longilinea arvoryzae</name>
    <dbReference type="NCBI Taxonomy" id="360412"/>
    <lineage>
        <taxon>Bacteria</taxon>
        <taxon>Bacillati</taxon>
        <taxon>Chloroflexota</taxon>
        <taxon>Anaerolineae</taxon>
        <taxon>Anaerolineales</taxon>
        <taxon>Anaerolineaceae</taxon>
        <taxon>Longilinea</taxon>
    </lineage>
</organism>
<dbReference type="PANTHER" id="PTHR13914">
    <property type="entry name" value="PROLINE OXIDASE"/>
    <property type="match status" value="1"/>
</dbReference>
<dbReference type="Proteomes" id="UP000055060">
    <property type="component" value="Unassembled WGS sequence"/>
</dbReference>
<sequence length="227" mass="25916">MSIKLSQIGLLLDAGLCQDNLQRILQKARQTQNFIRIDMEDSSLTEKTLACLRWARTQGFENVGIVLQSYLHRSQNDIQELITEGVPVRLVKGAYREPAEIAYPDKADVDQAFDRLAGLLIAGAKQHANPTANENGLVPPIPAIATHDPKRIQTARDLQVQYGLPKQAIEFQMLYGIRRDLQEALVGAGFPVRVYVPYGTHWYPYFMRRLAERPANMWFFISNFFRR</sequence>
<evidence type="ECO:0000313" key="3">
    <source>
        <dbReference type="EMBL" id="GAP15197.1"/>
    </source>
</evidence>
<dbReference type="AlphaFoldDB" id="A0A0S7BHP2"/>
<evidence type="ECO:0000313" key="4">
    <source>
        <dbReference type="Proteomes" id="UP000055060"/>
    </source>
</evidence>
<evidence type="ECO:0000259" key="2">
    <source>
        <dbReference type="Pfam" id="PF01619"/>
    </source>
</evidence>
<dbReference type="InterPro" id="IPR002872">
    <property type="entry name" value="Proline_DH_dom"/>
</dbReference>
<dbReference type="PANTHER" id="PTHR13914:SF0">
    <property type="entry name" value="PROLINE DEHYDROGENASE 1, MITOCHONDRIAL"/>
    <property type="match status" value="1"/>
</dbReference>